<accession>A0A168CHU1</accession>
<proteinExistence type="predicted"/>
<protein>
    <submittedName>
        <fullName evidence="1">Uncharacterized protein</fullName>
    </submittedName>
</protein>
<organism evidence="1 2">
    <name type="scientific">Moelleriella libera RCEF 2490</name>
    <dbReference type="NCBI Taxonomy" id="1081109"/>
    <lineage>
        <taxon>Eukaryota</taxon>
        <taxon>Fungi</taxon>
        <taxon>Dikarya</taxon>
        <taxon>Ascomycota</taxon>
        <taxon>Pezizomycotina</taxon>
        <taxon>Sordariomycetes</taxon>
        <taxon>Hypocreomycetidae</taxon>
        <taxon>Hypocreales</taxon>
        <taxon>Clavicipitaceae</taxon>
        <taxon>Moelleriella</taxon>
    </lineage>
</organism>
<sequence length="215" mass="24297">MLDNFLQTIIFYDINRALKAQNGKPQIIQGDLCPTKDLKPDWALIDYDQATKSPSSFLAGETKLGWRAKVGDEPWLTEDEWQKPIYQTAKYMIASGTRYGYIITDIELVVLRLAMGTSDRPVTRGAVASGGGAALEEAPYYRIRYKRILWGTNGQGQMTVKLALWFLAMMARNGDRKIEASYPPINTWRLTNGEYVHCLTGKRKKKLGRGDSLIK</sequence>
<dbReference type="EMBL" id="AZGY01000007">
    <property type="protein sequence ID" value="KZZ96621.1"/>
    <property type="molecule type" value="Genomic_DNA"/>
</dbReference>
<reference evidence="1 2" key="1">
    <citation type="journal article" date="2016" name="Genome Biol. Evol.">
        <title>Divergent and convergent evolution of fungal pathogenicity.</title>
        <authorList>
            <person name="Shang Y."/>
            <person name="Xiao G."/>
            <person name="Zheng P."/>
            <person name="Cen K."/>
            <person name="Zhan S."/>
            <person name="Wang C."/>
        </authorList>
    </citation>
    <scope>NUCLEOTIDE SEQUENCE [LARGE SCALE GENOMIC DNA]</scope>
    <source>
        <strain evidence="1 2">RCEF 2490</strain>
    </source>
</reference>
<name>A0A168CHU1_9HYPO</name>
<gene>
    <name evidence="1" type="ORF">AAL_03850</name>
</gene>
<keyword evidence="2" id="KW-1185">Reference proteome</keyword>
<evidence type="ECO:0000313" key="1">
    <source>
        <dbReference type="EMBL" id="KZZ96621.1"/>
    </source>
</evidence>
<dbReference type="AlphaFoldDB" id="A0A168CHU1"/>
<comment type="caution">
    <text evidence="1">The sequence shown here is derived from an EMBL/GenBank/DDBJ whole genome shotgun (WGS) entry which is preliminary data.</text>
</comment>
<dbReference type="STRING" id="1081109.A0A168CHU1"/>
<dbReference type="OrthoDB" id="4367324at2759"/>
<evidence type="ECO:0000313" key="2">
    <source>
        <dbReference type="Proteomes" id="UP000078544"/>
    </source>
</evidence>
<dbReference type="Proteomes" id="UP000078544">
    <property type="component" value="Unassembled WGS sequence"/>
</dbReference>